<sequence>MDDTSGKKEIERKDLEDSQVPNTEGLNGTRLPPWTTQITLRGLVVSFFIGVIYSVMVMKLNLTTGLVPNLNVSAALLAFIFIRTWTKLLQKTGIVSTPFTKQENTVIQTCAVACYSIGVAGGFGSYLLGLNKKIYEQAGVNTEGNTPGSYKEPGFGWMTGFLFVTSFVGLLALVPLRKIMIIDYKLTYPSGTATAVLINGFHTPQGDEIAKKQVFAFAKLFSVSFFWSFFQWFYSGGEICGFSQFPTFGLKAWNQTFYFDFSMTYIGAGMICSHLVNLSLLLGAVLSWGIMWPLISGLKGDWFPGTLPESSMKSLNGYKVFVSIALILGDGLYNFVKILIFTTRSIFTGLKNRNLITDHKNEVLDDPRRNELFTRERIPVWLACTGYAAFSIISIIVIPIMFPELKWYYVLVAYILAPSLGFCNAYGAGLTDMNMSYNYGKVALFVLAAIAGKDNGVVAGLIGCGLIKSIVSISSDLMHDFKTAHLTLTSPRSMLLSQAIGTAMGCVIAPLTFLLFYKAFDVGNPNGVFKAPYAIIYRNMAILGVEGFSALPHHCLQLCYGFFAFAVGTNLLRDLSPPYIAKWLPLPMAMAVPFLVGAYFAIDMCVGSLIVFVWYKLDSRKAALMVPAVASGLICGDGLWLLPSSILALFKVNPPICMKFAAT</sequence>
<proteinExistence type="inferred from homology"/>
<feature type="transmembrane region" description="Helical" evidence="8">
    <location>
        <begin position="38"/>
        <end position="60"/>
    </location>
</feature>
<feature type="transmembrane region" description="Helical" evidence="8">
    <location>
        <begin position="106"/>
        <end position="128"/>
    </location>
</feature>
<dbReference type="OrthoDB" id="627262at2759"/>
<dbReference type="InterPro" id="IPR045035">
    <property type="entry name" value="YSL-like"/>
</dbReference>
<evidence type="ECO:0000256" key="6">
    <source>
        <dbReference type="ARBA" id="ARBA00023136"/>
    </source>
</evidence>
<name>A0A9Q0JYJ7_9MAGN</name>
<accession>A0A9Q0JYJ7</accession>
<protein>
    <submittedName>
        <fullName evidence="9">Uncharacterized protein</fullName>
    </submittedName>
</protein>
<dbReference type="InterPro" id="IPR004813">
    <property type="entry name" value="OPT"/>
</dbReference>
<organism evidence="9 10">
    <name type="scientific">Protea cynaroides</name>
    <dbReference type="NCBI Taxonomy" id="273540"/>
    <lineage>
        <taxon>Eukaryota</taxon>
        <taxon>Viridiplantae</taxon>
        <taxon>Streptophyta</taxon>
        <taxon>Embryophyta</taxon>
        <taxon>Tracheophyta</taxon>
        <taxon>Spermatophyta</taxon>
        <taxon>Magnoliopsida</taxon>
        <taxon>Proteales</taxon>
        <taxon>Proteaceae</taxon>
        <taxon>Protea</taxon>
    </lineage>
</organism>
<feature type="transmembrane region" description="Helical" evidence="8">
    <location>
        <begin position="66"/>
        <end position="85"/>
    </location>
</feature>
<comment type="subcellular location">
    <subcellularLocation>
        <location evidence="1">Membrane</location>
        <topology evidence="1">Multi-pass membrane protein</topology>
    </subcellularLocation>
</comment>
<dbReference type="Proteomes" id="UP001141806">
    <property type="component" value="Unassembled WGS sequence"/>
</dbReference>
<keyword evidence="3" id="KW-0813">Transport</keyword>
<dbReference type="EMBL" id="JAMYWD010000011">
    <property type="protein sequence ID" value="KAJ4957304.1"/>
    <property type="molecule type" value="Genomic_DNA"/>
</dbReference>
<comment type="similarity">
    <text evidence="2">Belongs to the YSL (TC 2.A.67.2) family.</text>
</comment>
<feature type="transmembrane region" description="Helical" evidence="8">
    <location>
        <begin position="408"/>
        <end position="430"/>
    </location>
</feature>
<keyword evidence="10" id="KW-1185">Reference proteome</keyword>
<evidence type="ECO:0000256" key="1">
    <source>
        <dbReference type="ARBA" id="ARBA00004141"/>
    </source>
</evidence>
<gene>
    <name evidence="9" type="ORF">NE237_014087</name>
</gene>
<dbReference type="GO" id="GO:0010039">
    <property type="term" value="P:response to iron ion"/>
    <property type="evidence" value="ECO:0007669"/>
    <property type="project" value="TreeGrafter"/>
</dbReference>
<feature type="compositionally biased region" description="Basic and acidic residues" evidence="7">
    <location>
        <begin position="1"/>
        <end position="16"/>
    </location>
</feature>
<keyword evidence="5 8" id="KW-1133">Transmembrane helix</keyword>
<evidence type="ECO:0000313" key="9">
    <source>
        <dbReference type="EMBL" id="KAJ4957304.1"/>
    </source>
</evidence>
<dbReference type="Pfam" id="PF03169">
    <property type="entry name" value="OPT"/>
    <property type="match status" value="1"/>
</dbReference>
<evidence type="ECO:0000256" key="4">
    <source>
        <dbReference type="ARBA" id="ARBA00022692"/>
    </source>
</evidence>
<dbReference type="GO" id="GO:0048316">
    <property type="term" value="P:seed development"/>
    <property type="evidence" value="ECO:0007669"/>
    <property type="project" value="TreeGrafter"/>
</dbReference>
<evidence type="ECO:0000256" key="8">
    <source>
        <dbReference type="SAM" id="Phobius"/>
    </source>
</evidence>
<feature type="transmembrane region" description="Helical" evidence="8">
    <location>
        <begin position="155"/>
        <end position="176"/>
    </location>
</feature>
<feature type="transmembrane region" description="Helical" evidence="8">
    <location>
        <begin position="378"/>
        <end position="402"/>
    </location>
</feature>
<evidence type="ECO:0000313" key="10">
    <source>
        <dbReference type="Proteomes" id="UP001141806"/>
    </source>
</evidence>
<feature type="transmembrane region" description="Helical" evidence="8">
    <location>
        <begin position="442"/>
        <end position="475"/>
    </location>
</feature>
<dbReference type="PANTHER" id="PTHR31645">
    <property type="entry name" value="OLIGOPEPTIDE TRANSPORTER YGL114W-RELATED"/>
    <property type="match status" value="1"/>
</dbReference>
<dbReference type="GO" id="GO:0051980">
    <property type="term" value="F:iron-nicotianamine transmembrane transporter activity"/>
    <property type="evidence" value="ECO:0007669"/>
    <property type="project" value="TreeGrafter"/>
</dbReference>
<keyword evidence="4 8" id="KW-0812">Transmembrane</keyword>
<dbReference type="NCBIfam" id="TIGR00728">
    <property type="entry name" value="OPT_sfam"/>
    <property type="match status" value="1"/>
</dbReference>
<feature type="transmembrane region" description="Helical" evidence="8">
    <location>
        <begin position="318"/>
        <end position="336"/>
    </location>
</feature>
<keyword evidence="6 8" id="KW-0472">Membrane</keyword>
<evidence type="ECO:0000256" key="7">
    <source>
        <dbReference type="SAM" id="MobiDB-lite"/>
    </source>
</evidence>
<dbReference type="AlphaFoldDB" id="A0A9Q0JYJ7"/>
<feature type="transmembrane region" description="Helical" evidence="8">
    <location>
        <begin position="588"/>
        <end position="615"/>
    </location>
</feature>
<feature type="region of interest" description="Disordered" evidence="7">
    <location>
        <begin position="1"/>
        <end position="28"/>
    </location>
</feature>
<feature type="transmembrane region" description="Helical" evidence="8">
    <location>
        <begin position="622"/>
        <end position="642"/>
    </location>
</feature>
<reference evidence="9" key="1">
    <citation type="journal article" date="2023" name="Plant J.">
        <title>The genome of the king protea, Protea cynaroides.</title>
        <authorList>
            <person name="Chang J."/>
            <person name="Duong T.A."/>
            <person name="Schoeman C."/>
            <person name="Ma X."/>
            <person name="Roodt D."/>
            <person name="Barker N."/>
            <person name="Li Z."/>
            <person name="Van de Peer Y."/>
            <person name="Mizrachi E."/>
        </authorList>
    </citation>
    <scope>NUCLEOTIDE SEQUENCE</scope>
    <source>
        <tissue evidence="9">Young leaves</tissue>
    </source>
</reference>
<evidence type="ECO:0000256" key="3">
    <source>
        <dbReference type="ARBA" id="ARBA00022448"/>
    </source>
</evidence>
<dbReference type="GO" id="GO:0005886">
    <property type="term" value="C:plasma membrane"/>
    <property type="evidence" value="ECO:0007669"/>
    <property type="project" value="TreeGrafter"/>
</dbReference>
<evidence type="ECO:0000256" key="5">
    <source>
        <dbReference type="ARBA" id="ARBA00022989"/>
    </source>
</evidence>
<feature type="transmembrane region" description="Helical" evidence="8">
    <location>
        <begin position="495"/>
        <end position="520"/>
    </location>
</feature>
<feature type="transmembrane region" description="Helical" evidence="8">
    <location>
        <begin position="280"/>
        <end position="298"/>
    </location>
</feature>
<dbReference type="PANTHER" id="PTHR31645:SF4">
    <property type="entry name" value="METAL-NICOTIANAMINE TRANSPORTER YSL3"/>
    <property type="match status" value="1"/>
</dbReference>
<dbReference type="GO" id="GO:0035673">
    <property type="term" value="F:oligopeptide transmembrane transporter activity"/>
    <property type="evidence" value="ECO:0007669"/>
    <property type="project" value="InterPro"/>
</dbReference>
<evidence type="ECO:0000256" key="2">
    <source>
        <dbReference type="ARBA" id="ARBA00010276"/>
    </source>
</evidence>
<comment type="caution">
    <text evidence="9">The sequence shown here is derived from an EMBL/GenBank/DDBJ whole genome shotgun (WGS) entry which is preliminary data.</text>
</comment>